<keyword evidence="3 7" id="KW-0540">Nuclease</keyword>
<dbReference type="SUPFAM" id="SSF54211">
    <property type="entry name" value="Ribosomal protein S5 domain 2-like"/>
    <property type="match status" value="1"/>
</dbReference>
<evidence type="ECO:0000256" key="7">
    <source>
        <dbReference type="HAMAP-Rule" id="MF_00227"/>
    </source>
</evidence>
<reference evidence="8 10" key="1">
    <citation type="submission" date="2016-02" db="EMBL/GenBank/DDBJ databases">
        <authorList>
            <person name="Holder M.E."/>
            <person name="Ajami N.J."/>
            <person name="Petrosino J.F."/>
        </authorList>
    </citation>
    <scope>NUCLEOTIDE SEQUENCE [LARGE SCALE GENOMIC DNA]</scope>
    <source>
        <strain evidence="8 10">CCUG 32990</strain>
    </source>
</reference>
<name>A0AAX2H015_9FLAO</name>
<dbReference type="HAMAP" id="MF_00227">
    <property type="entry name" value="RNase_P"/>
    <property type="match status" value="1"/>
</dbReference>
<dbReference type="EMBL" id="LT906449">
    <property type="protein sequence ID" value="SNV10702.1"/>
    <property type="molecule type" value="Genomic_DNA"/>
</dbReference>
<evidence type="ECO:0000256" key="4">
    <source>
        <dbReference type="ARBA" id="ARBA00022759"/>
    </source>
</evidence>
<dbReference type="InterPro" id="IPR020539">
    <property type="entry name" value="RNase_P_CS"/>
</dbReference>
<proteinExistence type="inferred from homology"/>
<dbReference type="InterPro" id="IPR014721">
    <property type="entry name" value="Ribsml_uS5_D2-typ_fold_subgr"/>
</dbReference>
<dbReference type="InterPro" id="IPR000100">
    <property type="entry name" value="RNase_P"/>
</dbReference>
<comment type="function">
    <text evidence="1 7">RNaseP catalyzes the removal of the 5'-leader sequence from pre-tRNA to produce the mature 5'-terminus. It can also cleave other RNA substrates such as 4.5S RNA. The protein component plays an auxiliary but essential role in vivo by binding to the 5'-leader sequence and broadening the substrate specificity of the ribozyme.</text>
</comment>
<dbReference type="RefSeq" id="WP_066427979.1">
    <property type="nucleotide sequence ID" value="NZ_CP014227.1"/>
</dbReference>
<dbReference type="InterPro" id="IPR020568">
    <property type="entry name" value="Ribosomal_Su5_D2-typ_SF"/>
</dbReference>
<comment type="catalytic activity">
    <reaction evidence="7">
        <text>Endonucleolytic cleavage of RNA, removing 5'-extranucleotides from tRNA precursor.</text>
        <dbReference type="EC" id="3.1.26.5"/>
    </reaction>
</comment>
<dbReference type="AlphaFoldDB" id="A0AAX2H015"/>
<sequence length="135" mass="15901">MEPSNYSFPKAEKLCKHKYIQQLFTEGDSVQSYPLRLVFTPIPALEVPFQMLVSVPRRSFKRAVHRNRLKRLIRECYRLQKHTLSTITSEPYALAFVYIGKEIADYPLIYQKVTRCFEKFQAKLKGETPIEPTEE</sequence>
<gene>
    <name evidence="7" type="primary">rnpA</name>
    <name evidence="8" type="ORF">AXF12_01995</name>
    <name evidence="9" type="ORF">SAMEA44541418_01352</name>
</gene>
<dbReference type="EMBL" id="CP014227">
    <property type="protein sequence ID" value="AMD84413.1"/>
    <property type="molecule type" value="Genomic_DNA"/>
</dbReference>
<keyword evidence="10" id="KW-1185">Reference proteome</keyword>
<dbReference type="KEGG" id="chg:AXF12_01995"/>
<dbReference type="Pfam" id="PF00825">
    <property type="entry name" value="Ribonuclease_P"/>
    <property type="match status" value="1"/>
</dbReference>
<evidence type="ECO:0000256" key="2">
    <source>
        <dbReference type="ARBA" id="ARBA00022694"/>
    </source>
</evidence>
<organism evidence="9 11">
    <name type="scientific">Capnocytophaga haemolytica</name>
    <dbReference type="NCBI Taxonomy" id="45243"/>
    <lineage>
        <taxon>Bacteria</taxon>
        <taxon>Pseudomonadati</taxon>
        <taxon>Bacteroidota</taxon>
        <taxon>Flavobacteriia</taxon>
        <taxon>Flavobacteriales</taxon>
        <taxon>Flavobacteriaceae</taxon>
        <taxon>Capnocytophaga</taxon>
    </lineage>
</organism>
<evidence type="ECO:0000313" key="10">
    <source>
        <dbReference type="Proteomes" id="UP000065822"/>
    </source>
</evidence>
<keyword evidence="6 7" id="KW-0694">RNA-binding</keyword>
<keyword evidence="5 7" id="KW-0378">Hydrolase</keyword>
<keyword evidence="4 7" id="KW-0255">Endonuclease</keyword>
<dbReference type="PROSITE" id="PS00648">
    <property type="entry name" value="RIBONUCLEASE_P"/>
    <property type="match status" value="1"/>
</dbReference>
<dbReference type="GO" id="GO:0001682">
    <property type="term" value="P:tRNA 5'-leader removal"/>
    <property type="evidence" value="ECO:0007669"/>
    <property type="project" value="UniProtKB-UniRule"/>
</dbReference>
<dbReference type="GO" id="GO:0004526">
    <property type="term" value="F:ribonuclease P activity"/>
    <property type="evidence" value="ECO:0007669"/>
    <property type="project" value="UniProtKB-UniRule"/>
</dbReference>
<reference evidence="9 11" key="2">
    <citation type="submission" date="2017-06" db="EMBL/GenBank/DDBJ databases">
        <authorList>
            <consortium name="Pathogen Informatics"/>
        </authorList>
    </citation>
    <scope>NUCLEOTIDE SEQUENCE [LARGE SCALE GENOMIC DNA]</scope>
    <source>
        <strain evidence="9 11">NCTC12947</strain>
    </source>
</reference>
<dbReference type="Proteomes" id="UP000065822">
    <property type="component" value="Chromosome"/>
</dbReference>
<dbReference type="EC" id="3.1.26.5" evidence="7"/>
<evidence type="ECO:0000313" key="8">
    <source>
        <dbReference type="EMBL" id="AMD84413.1"/>
    </source>
</evidence>
<comment type="similarity">
    <text evidence="7">Belongs to the RnpA family.</text>
</comment>
<dbReference type="Gene3D" id="3.30.230.10">
    <property type="match status" value="1"/>
</dbReference>
<protein>
    <recommendedName>
        <fullName evidence="7">Ribonuclease P protein component</fullName>
        <shortName evidence="7">RNase P protein</shortName>
        <shortName evidence="7">RNaseP protein</shortName>
        <ecNumber evidence="7">3.1.26.5</ecNumber>
    </recommendedName>
    <alternativeName>
        <fullName evidence="7">Protein C5</fullName>
    </alternativeName>
</protein>
<dbReference type="Proteomes" id="UP000215539">
    <property type="component" value="Chromosome 1"/>
</dbReference>
<comment type="subunit">
    <text evidence="7">Consists of a catalytic RNA component (M1 or rnpB) and a protein subunit.</text>
</comment>
<evidence type="ECO:0000313" key="9">
    <source>
        <dbReference type="EMBL" id="SNV10702.1"/>
    </source>
</evidence>
<evidence type="ECO:0000256" key="3">
    <source>
        <dbReference type="ARBA" id="ARBA00022722"/>
    </source>
</evidence>
<dbReference type="GO" id="GO:0000049">
    <property type="term" value="F:tRNA binding"/>
    <property type="evidence" value="ECO:0007669"/>
    <property type="project" value="UniProtKB-UniRule"/>
</dbReference>
<evidence type="ECO:0000256" key="5">
    <source>
        <dbReference type="ARBA" id="ARBA00022801"/>
    </source>
</evidence>
<evidence type="ECO:0000256" key="6">
    <source>
        <dbReference type="ARBA" id="ARBA00022884"/>
    </source>
</evidence>
<evidence type="ECO:0000313" key="11">
    <source>
        <dbReference type="Proteomes" id="UP000215539"/>
    </source>
</evidence>
<evidence type="ECO:0000256" key="1">
    <source>
        <dbReference type="ARBA" id="ARBA00002663"/>
    </source>
</evidence>
<accession>A0AAX2H015</accession>
<keyword evidence="2 7" id="KW-0819">tRNA processing</keyword>